<accession>A0ABW3CPC6</accession>
<comment type="caution">
    <text evidence="2">The sequence shown here is derived from an EMBL/GenBank/DDBJ whole genome shotgun (WGS) entry which is preliminary data.</text>
</comment>
<sequence length="177" mass="20034">MPQDHPEGDWPLLAARQRHRPGGEPRTLDLIIDRMAVANALDEHRDVWREQVEHLLELSRDGHRVRIVPPSVGADAGLDGPFEIYEVSAFNYRLGIVHWPDGLGMSSVDRRRENLRADRQVREHHFDPRTAVCLGARPRRERPGQCRPDTDETQLPASCLAEPGVLLSRPSRIAGRA</sequence>
<feature type="domain" description="DUF5753" evidence="1">
    <location>
        <begin position="3"/>
        <end position="95"/>
    </location>
</feature>
<evidence type="ECO:0000259" key="1">
    <source>
        <dbReference type="Pfam" id="PF19054"/>
    </source>
</evidence>
<keyword evidence="3" id="KW-1185">Reference proteome</keyword>
<dbReference type="InterPro" id="IPR043917">
    <property type="entry name" value="DUF5753"/>
</dbReference>
<organism evidence="2 3">
    <name type="scientific">Actinomadura adrarensis</name>
    <dbReference type="NCBI Taxonomy" id="1819600"/>
    <lineage>
        <taxon>Bacteria</taxon>
        <taxon>Bacillati</taxon>
        <taxon>Actinomycetota</taxon>
        <taxon>Actinomycetes</taxon>
        <taxon>Streptosporangiales</taxon>
        <taxon>Thermomonosporaceae</taxon>
        <taxon>Actinomadura</taxon>
    </lineage>
</organism>
<evidence type="ECO:0000313" key="2">
    <source>
        <dbReference type="EMBL" id="MFD0856400.1"/>
    </source>
</evidence>
<protein>
    <submittedName>
        <fullName evidence="2">Scr1 family TA system antitoxin-like transcriptional regulator</fullName>
    </submittedName>
</protein>
<dbReference type="Pfam" id="PF19054">
    <property type="entry name" value="DUF5753"/>
    <property type="match status" value="1"/>
</dbReference>
<dbReference type="EMBL" id="JBHTIR010004100">
    <property type="protein sequence ID" value="MFD0856400.1"/>
    <property type="molecule type" value="Genomic_DNA"/>
</dbReference>
<dbReference type="Proteomes" id="UP001597083">
    <property type="component" value="Unassembled WGS sequence"/>
</dbReference>
<proteinExistence type="predicted"/>
<gene>
    <name evidence="2" type="ORF">ACFQ07_29440</name>
</gene>
<reference evidence="3" key="1">
    <citation type="journal article" date="2019" name="Int. J. Syst. Evol. Microbiol.">
        <title>The Global Catalogue of Microorganisms (GCM) 10K type strain sequencing project: providing services to taxonomists for standard genome sequencing and annotation.</title>
        <authorList>
            <consortium name="The Broad Institute Genomics Platform"/>
            <consortium name="The Broad Institute Genome Sequencing Center for Infectious Disease"/>
            <person name="Wu L."/>
            <person name="Ma J."/>
        </authorList>
    </citation>
    <scope>NUCLEOTIDE SEQUENCE [LARGE SCALE GENOMIC DNA]</scope>
    <source>
        <strain evidence="3">JCM 31696</strain>
    </source>
</reference>
<evidence type="ECO:0000313" key="3">
    <source>
        <dbReference type="Proteomes" id="UP001597083"/>
    </source>
</evidence>
<name>A0ABW3CPC6_9ACTN</name>